<dbReference type="GO" id="GO:1902444">
    <property type="term" value="F:riboflavin binding"/>
    <property type="evidence" value="ECO:0007669"/>
    <property type="project" value="TreeGrafter"/>
</dbReference>
<reference evidence="7" key="1">
    <citation type="submission" date="2011-08" db="EMBL/GenBank/DDBJ databases">
        <title>The draft genome of Latimeria chalumnae.</title>
        <authorList>
            <person name="Di Palma F."/>
            <person name="Alfoldi J."/>
            <person name="Johnson J."/>
            <person name="Berlin A."/>
            <person name="Gnerre S."/>
            <person name="Jaffe D."/>
            <person name="MacCallum I."/>
            <person name="Young S."/>
            <person name="Walker B.J."/>
            <person name="Lander E."/>
            <person name="Lindblad-Toh K."/>
        </authorList>
    </citation>
    <scope>NUCLEOTIDE SEQUENCE [LARGE SCALE GENOMIC DNA]</scope>
    <source>
        <strain evidence="7">Wild caught</strain>
    </source>
</reference>
<dbReference type="InterPro" id="IPR018143">
    <property type="entry name" value="Folate_rcpt-like"/>
</dbReference>
<proteinExistence type="inferred from homology"/>
<dbReference type="EMBL" id="AFYH01054247">
    <property type="status" value="NOT_ANNOTATED_CDS"/>
    <property type="molecule type" value="Genomic_DNA"/>
</dbReference>
<dbReference type="GO" id="GO:0009897">
    <property type="term" value="C:external side of plasma membrane"/>
    <property type="evidence" value="ECO:0007669"/>
    <property type="project" value="TreeGrafter"/>
</dbReference>
<dbReference type="Pfam" id="PF03024">
    <property type="entry name" value="Folate_rec"/>
    <property type="match status" value="1"/>
</dbReference>
<dbReference type="STRING" id="7897.ENSLACP00000009657"/>
<dbReference type="GeneTree" id="ENSGT00950000183144"/>
<dbReference type="EMBL" id="AFYH01054246">
    <property type="status" value="NOT_ANNOTATED_CDS"/>
    <property type="molecule type" value="Genomic_DNA"/>
</dbReference>
<dbReference type="GO" id="GO:0038023">
    <property type="term" value="F:signaling receptor activity"/>
    <property type="evidence" value="ECO:0007669"/>
    <property type="project" value="TreeGrafter"/>
</dbReference>
<evidence type="ECO:0000256" key="2">
    <source>
        <dbReference type="ARBA" id="ARBA00022729"/>
    </source>
</evidence>
<dbReference type="eggNOG" id="ENOG502RYYP">
    <property type="taxonomic scope" value="Eukaryota"/>
</dbReference>
<dbReference type="Bgee" id="ENSLACG00000008516">
    <property type="expression patterns" value="Expressed in mesonephros and 2 other cell types or tissues"/>
</dbReference>
<keyword evidence="2" id="KW-0732">Signal</keyword>
<evidence type="ECO:0000259" key="5">
    <source>
        <dbReference type="Pfam" id="PF03024"/>
    </source>
</evidence>
<feature type="compositionally biased region" description="Basic and acidic residues" evidence="4">
    <location>
        <begin position="114"/>
        <end position="123"/>
    </location>
</feature>
<keyword evidence="3" id="KW-1015">Disulfide bond</keyword>
<dbReference type="AlphaFoldDB" id="H3AJ36"/>
<evidence type="ECO:0000256" key="4">
    <source>
        <dbReference type="SAM" id="MobiDB-lite"/>
    </source>
</evidence>
<comment type="similarity">
    <text evidence="1">Belongs to the folate receptor family.</text>
</comment>
<organism evidence="6 7">
    <name type="scientific">Latimeria chalumnae</name>
    <name type="common">Coelacanth</name>
    <dbReference type="NCBI Taxonomy" id="7897"/>
    <lineage>
        <taxon>Eukaryota</taxon>
        <taxon>Metazoa</taxon>
        <taxon>Chordata</taxon>
        <taxon>Craniata</taxon>
        <taxon>Vertebrata</taxon>
        <taxon>Euteleostomi</taxon>
        <taxon>Coelacanthiformes</taxon>
        <taxon>Coelacanthidae</taxon>
        <taxon>Latimeria</taxon>
    </lineage>
</organism>
<dbReference type="InParanoid" id="H3AJ36"/>
<dbReference type="OMA" id="QECFYQC"/>
<dbReference type="GO" id="GO:0032217">
    <property type="term" value="F:riboflavin transmembrane transporter activity"/>
    <property type="evidence" value="ECO:0007669"/>
    <property type="project" value="TreeGrafter"/>
</dbReference>
<evidence type="ECO:0000313" key="6">
    <source>
        <dbReference type="Ensembl" id="ENSLACP00000009657.1"/>
    </source>
</evidence>
<sequence length="165" mass="18645">CEGYLKKLDCFYRCSPDAARWSHAENPATLIEVPLCLGFCNKWFEACKNDLTCNWNWKTDMPKGLQENCTGDCITYGQMYRNAKHLCNNIWGDFFSVAKKPCRCLSLNPADLRPSAEDSDTTKKGTGKPQRFCKVASSPPINPRRDTIRRRSLFMEDVEGSGSGS</sequence>
<dbReference type="EMBL" id="AFYH01054248">
    <property type="status" value="NOT_ANNOTATED_CDS"/>
    <property type="molecule type" value="Genomic_DNA"/>
</dbReference>
<feature type="region of interest" description="Disordered" evidence="4">
    <location>
        <begin position="113"/>
        <end position="165"/>
    </location>
</feature>
<dbReference type="Proteomes" id="UP000008672">
    <property type="component" value="Unassembled WGS sequence"/>
</dbReference>
<name>H3AJ36_LATCH</name>
<dbReference type="PANTHER" id="PTHR10517">
    <property type="entry name" value="FOLATE RECEPTOR"/>
    <property type="match status" value="1"/>
</dbReference>
<protein>
    <submittedName>
        <fullName evidence="6">Retbindin</fullName>
    </submittedName>
</protein>
<dbReference type="InterPro" id="IPR004269">
    <property type="entry name" value="Folate_rcpt"/>
</dbReference>
<evidence type="ECO:0000256" key="3">
    <source>
        <dbReference type="ARBA" id="ARBA00023157"/>
    </source>
</evidence>
<dbReference type="HOGENOM" id="CLU_1685920_0_0_1"/>
<keyword evidence="7" id="KW-1185">Reference proteome</keyword>
<dbReference type="Ensembl" id="ENSLACT00000009731.1">
    <property type="protein sequence ID" value="ENSLACP00000009657.1"/>
    <property type="gene ID" value="ENSLACG00000008516.1"/>
</dbReference>
<dbReference type="PANTHER" id="PTHR10517:SF19">
    <property type="entry name" value="RETBINDIN"/>
    <property type="match status" value="1"/>
</dbReference>
<reference evidence="6" key="3">
    <citation type="submission" date="2025-09" db="UniProtKB">
        <authorList>
            <consortium name="Ensembl"/>
        </authorList>
    </citation>
    <scope>IDENTIFICATION</scope>
</reference>
<evidence type="ECO:0000256" key="1">
    <source>
        <dbReference type="ARBA" id="ARBA00007932"/>
    </source>
</evidence>
<feature type="domain" description="Folate receptor-like" evidence="5">
    <location>
        <begin position="1"/>
        <end position="105"/>
    </location>
</feature>
<accession>H3AJ36</accession>
<reference evidence="6" key="2">
    <citation type="submission" date="2025-08" db="UniProtKB">
        <authorList>
            <consortium name="Ensembl"/>
        </authorList>
    </citation>
    <scope>IDENTIFICATION</scope>
</reference>
<evidence type="ECO:0000313" key="7">
    <source>
        <dbReference type="Proteomes" id="UP000008672"/>
    </source>
</evidence>